<dbReference type="Gene3D" id="3.40.50.2000">
    <property type="entry name" value="Glycogen Phosphorylase B"/>
    <property type="match status" value="1"/>
</dbReference>
<dbReference type="CDD" id="cd03809">
    <property type="entry name" value="GT4_MtfB-like"/>
    <property type="match status" value="1"/>
</dbReference>
<dbReference type="PANTHER" id="PTHR46401">
    <property type="entry name" value="GLYCOSYLTRANSFERASE WBBK-RELATED"/>
    <property type="match status" value="1"/>
</dbReference>
<evidence type="ECO:0000313" key="3">
    <source>
        <dbReference type="EMBL" id="GGF80073.1"/>
    </source>
</evidence>
<proteinExistence type="predicted"/>
<feature type="domain" description="Glycosyl transferase family 1" evidence="2">
    <location>
        <begin position="317"/>
        <end position="468"/>
    </location>
</feature>
<keyword evidence="1" id="KW-0808">Transferase</keyword>
<evidence type="ECO:0000256" key="1">
    <source>
        <dbReference type="ARBA" id="ARBA00022679"/>
    </source>
</evidence>
<reference evidence="3" key="2">
    <citation type="submission" date="2020-09" db="EMBL/GenBank/DDBJ databases">
        <authorList>
            <person name="Sun Q."/>
            <person name="Sedlacek I."/>
        </authorList>
    </citation>
    <scope>NUCLEOTIDE SEQUENCE</scope>
    <source>
        <strain evidence="3">CCM 7897</strain>
    </source>
</reference>
<evidence type="ECO:0000313" key="4">
    <source>
        <dbReference type="Proteomes" id="UP000606044"/>
    </source>
</evidence>
<dbReference type="EMBL" id="BMCT01000008">
    <property type="protein sequence ID" value="GGF80073.1"/>
    <property type="molecule type" value="Genomic_DNA"/>
</dbReference>
<dbReference type="InterPro" id="IPR001296">
    <property type="entry name" value="Glyco_trans_1"/>
</dbReference>
<organism evidence="3 4">
    <name type="scientific">Azorhizobium oxalatiphilum</name>
    <dbReference type="NCBI Taxonomy" id="980631"/>
    <lineage>
        <taxon>Bacteria</taxon>
        <taxon>Pseudomonadati</taxon>
        <taxon>Pseudomonadota</taxon>
        <taxon>Alphaproteobacteria</taxon>
        <taxon>Hyphomicrobiales</taxon>
        <taxon>Xanthobacteraceae</taxon>
        <taxon>Azorhizobium</taxon>
    </lineage>
</organism>
<keyword evidence="4" id="KW-1185">Reference proteome</keyword>
<protein>
    <recommendedName>
        <fullName evidence="2">Glycosyl transferase family 1 domain-containing protein</fullName>
    </recommendedName>
</protein>
<reference evidence="3" key="1">
    <citation type="journal article" date="2014" name="Int. J. Syst. Evol. Microbiol.">
        <title>Complete genome sequence of Corynebacterium casei LMG S-19264T (=DSM 44701T), isolated from a smear-ripened cheese.</title>
        <authorList>
            <consortium name="US DOE Joint Genome Institute (JGI-PGF)"/>
            <person name="Walter F."/>
            <person name="Albersmeier A."/>
            <person name="Kalinowski J."/>
            <person name="Ruckert C."/>
        </authorList>
    </citation>
    <scope>NUCLEOTIDE SEQUENCE</scope>
    <source>
        <strain evidence="3">CCM 7897</strain>
    </source>
</reference>
<name>A0A917FHU8_9HYPH</name>
<dbReference type="Proteomes" id="UP000606044">
    <property type="component" value="Unassembled WGS sequence"/>
</dbReference>
<dbReference type="GO" id="GO:0016757">
    <property type="term" value="F:glycosyltransferase activity"/>
    <property type="evidence" value="ECO:0007669"/>
    <property type="project" value="InterPro"/>
</dbReference>
<dbReference type="AlphaFoldDB" id="A0A917FHU8"/>
<gene>
    <name evidence="3" type="ORF">GCM10007301_45290</name>
</gene>
<evidence type="ECO:0000259" key="2">
    <source>
        <dbReference type="Pfam" id="PF00534"/>
    </source>
</evidence>
<sequence length="497" mass="54450">MDPAFDALLVCDSRLGTVRAEAMAGLTWTPEVIYAPVSQSYDPPEPWPTVRDPEVRLFIDGAIVAAEIDEAVITYRGPTPERAFVVLSRAAVDPAGTDGRKRGIRLKTVTIESATRTSRVAGTDRRLQSGFLSGAGRGWTDGAGFIPLEVFAGHTGDVTLTIVYEALSGYALDPGPGANMLVHLRRLRLSAERHALVSDLALRLKEAGCHAYMANHFTPLIMPEMVNVAWGYDMIPVLFPHYFNPDARINFQNNIKVFSAADRIYAISDCTRADMIEHGKLEPDQVISSGISVSPGISARSSAEVDEVIVPLGLRRKGYIIAVATVEPRKNHLRLLRAYRQMRSQMADCPDLVIVGKMGWGFDRVLSYRHENGMEDCVKVLSDRTEHELSCLYSGALFSAYVSVYEGFGLPILESMVCGCPVLTSDRSSMVEVAGGAARLVDPYDVQSIALALQEMSQNAELRGDLIALSRARTHSYSWQRSAGIIVDDLRMLADQS</sequence>
<dbReference type="SUPFAM" id="SSF53756">
    <property type="entry name" value="UDP-Glycosyltransferase/glycogen phosphorylase"/>
    <property type="match status" value="1"/>
</dbReference>
<accession>A0A917FHU8</accession>
<dbReference type="Pfam" id="PF00534">
    <property type="entry name" value="Glycos_transf_1"/>
    <property type="match status" value="1"/>
</dbReference>
<dbReference type="PANTHER" id="PTHR46401:SF2">
    <property type="entry name" value="GLYCOSYLTRANSFERASE WBBK-RELATED"/>
    <property type="match status" value="1"/>
</dbReference>
<comment type="caution">
    <text evidence="3">The sequence shown here is derived from an EMBL/GenBank/DDBJ whole genome shotgun (WGS) entry which is preliminary data.</text>
</comment>
<dbReference type="GO" id="GO:0009103">
    <property type="term" value="P:lipopolysaccharide biosynthetic process"/>
    <property type="evidence" value="ECO:0007669"/>
    <property type="project" value="TreeGrafter"/>
</dbReference>